<dbReference type="OrthoDB" id="9894375at2759"/>
<evidence type="ECO:0000313" key="14">
    <source>
        <dbReference type="WBParaSite" id="HCON_00191170-00001"/>
    </source>
</evidence>
<feature type="transmembrane region" description="Helical" evidence="11">
    <location>
        <begin position="97"/>
        <end position="116"/>
    </location>
</feature>
<evidence type="ECO:0000256" key="8">
    <source>
        <dbReference type="ARBA" id="ARBA00023180"/>
    </source>
</evidence>
<organism evidence="13 14">
    <name type="scientific">Haemonchus contortus</name>
    <name type="common">Barber pole worm</name>
    <dbReference type="NCBI Taxonomy" id="6289"/>
    <lineage>
        <taxon>Eukaryota</taxon>
        <taxon>Metazoa</taxon>
        <taxon>Ecdysozoa</taxon>
        <taxon>Nematoda</taxon>
        <taxon>Chromadorea</taxon>
        <taxon>Rhabditida</taxon>
        <taxon>Rhabditina</taxon>
        <taxon>Rhabditomorpha</taxon>
        <taxon>Strongyloidea</taxon>
        <taxon>Trichostrongylidae</taxon>
        <taxon>Haemonchus</taxon>
    </lineage>
</organism>
<dbReference type="Gene3D" id="1.20.1070.10">
    <property type="entry name" value="Rhodopsin 7-helix transmembrane proteins"/>
    <property type="match status" value="1"/>
</dbReference>
<dbReference type="PANTHER" id="PTHR24246:SF27">
    <property type="entry name" value="ADENOSINE RECEPTOR, ISOFORM A"/>
    <property type="match status" value="1"/>
</dbReference>
<feature type="transmembrane region" description="Helical" evidence="11">
    <location>
        <begin position="51"/>
        <end position="77"/>
    </location>
</feature>
<dbReference type="WBParaSite" id="HCON_00191170-00001">
    <property type="protein sequence ID" value="HCON_00191170-00001"/>
    <property type="gene ID" value="HCON_00191170"/>
</dbReference>
<dbReference type="PANTHER" id="PTHR24246">
    <property type="entry name" value="OLFACTORY RECEPTOR AND ADENOSINE RECEPTOR"/>
    <property type="match status" value="1"/>
</dbReference>
<evidence type="ECO:0000259" key="12">
    <source>
        <dbReference type="PROSITE" id="PS50262"/>
    </source>
</evidence>
<feature type="transmembrane region" description="Helical" evidence="11">
    <location>
        <begin position="231"/>
        <end position="254"/>
    </location>
</feature>
<sequence>MNSTLSDEEGLFFIRLSFYSSILLTIVSIVALAVNLYLLNCSRYLRRPIGVNLRLCVSLTASDALCAFFYILTYMINVILPNLLSNCWSLLLEVFKLATFFASVFTLLALALNHYIGIVHPLHRHVITPRSVRCAIALAYLVPSTVFLVMFCTVPGGFRAPVAFAFFSKDGCNGGGILRNIMVRWVLVAPFILFVLLISFLYLHILVHMHKVSKDPLLKAQKTKRTTNRKLLVTIMLLAGSACLGWLPTTVLFVLTCDSCLFQLPLRATMYLRILSHLLNVLKLVADAFIYARRLVEIRYAMWTFRASICVKFDALFGWKPLPRSIPPEFIRYLSETTEHRSIRHKRAHIIQNNSSGRALRKSSATSNDAANVTFPLSPGSQRKSVENEPKFIQLGFTETV</sequence>
<evidence type="ECO:0000256" key="11">
    <source>
        <dbReference type="SAM" id="Phobius"/>
    </source>
</evidence>
<feature type="domain" description="G-protein coupled receptors family 1 profile" evidence="12">
    <location>
        <begin position="34"/>
        <end position="291"/>
    </location>
</feature>
<dbReference type="SUPFAM" id="SSF81321">
    <property type="entry name" value="Family A G protein-coupled receptor-like"/>
    <property type="match status" value="1"/>
</dbReference>
<evidence type="ECO:0000256" key="4">
    <source>
        <dbReference type="ARBA" id="ARBA00022989"/>
    </source>
</evidence>
<comment type="subcellular location">
    <subcellularLocation>
        <location evidence="1">Cell membrane</location>
        <topology evidence="1">Multi-pass membrane protein</topology>
    </subcellularLocation>
</comment>
<dbReference type="OMA" id="RASICVK"/>
<keyword evidence="2" id="KW-1003">Cell membrane</keyword>
<keyword evidence="5" id="KW-0297">G-protein coupled receptor</keyword>
<dbReference type="GO" id="GO:0005886">
    <property type="term" value="C:plasma membrane"/>
    <property type="evidence" value="ECO:0007669"/>
    <property type="project" value="UniProtKB-SubCell"/>
</dbReference>
<feature type="region of interest" description="Disordered" evidence="10">
    <location>
        <begin position="356"/>
        <end position="385"/>
    </location>
</feature>
<evidence type="ECO:0000313" key="13">
    <source>
        <dbReference type="Proteomes" id="UP000025227"/>
    </source>
</evidence>
<feature type="transmembrane region" description="Helical" evidence="11">
    <location>
        <begin position="185"/>
        <end position="210"/>
    </location>
</feature>
<feature type="transmembrane region" description="Helical" evidence="11">
    <location>
        <begin position="137"/>
        <end position="158"/>
    </location>
</feature>
<evidence type="ECO:0000256" key="3">
    <source>
        <dbReference type="ARBA" id="ARBA00022692"/>
    </source>
</evidence>
<evidence type="ECO:0000256" key="1">
    <source>
        <dbReference type="ARBA" id="ARBA00004651"/>
    </source>
</evidence>
<evidence type="ECO:0000256" key="5">
    <source>
        <dbReference type="ARBA" id="ARBA00023040"/>
    </source>
</evidence>
<evidence type="ECO:0000256" key="10">
    <source>
        <dbReference type="SAM" id="MobiDB-lite"/>
    </source>
</evidence>
<dbReference type="PROSITE" id="PS50262">
    <property type="entry name" value="G_PROTEIN_RECEP_F1_2"/>
    <property type="match status" value="1"/>
</dbReference>
<keyword evidence="8" id="KW-0325">Glycoprotein</keyword>
<feature type="compositionally biased region" description="Polar residues" evidence="10">
    <location>
        <begin position="356"/>
        <end position="371"/>
    </location>
</feature>
<accession>A0A7I4Z5Y9</accession>
<evidence type="ECO:0000256" key="7">
    <source>
        <dbReference type="ARBA" id="ARBA00023170"/>
    </source>
</evidence>
<keyword evidence="9" id="KW-0807">Transducer</keyword>
<dbReference type="InterPro" id="IPR000276">
    <property type="entry name" value="GPCR_Rhodpsn"/>
</dbReference>
<dbReference type="Proteomes" id="UP000025227">
    <property type="component" value="Unplaced"/>
</dbReference>
<evidence type="ECO:0000256" key="9">
    <source>
        <dbReference type="ARBA" id="ARBA00023224"/>
    </source>
</evidence>
<dbReference type="Pfam" id="PF00001">
    <property type="entry name" value="7tm_1"/>
    <property type="match status" value="1"/>
</dbReference>
<keyword evidence="13" id="KW-1185">Reference proteome</keyword>
<dbReference type="PRINTS" id="PR00237">
    <property type="entry name" value="GPCRRHODOPSN"/>
</dbReference>
<keyword evidence="3 11" id="KW-0812">Transmembrane</keyword>
<keyword evidence="6 11" id="KW-0472">Membrane</keyword>
<evidence type="ECO:0000256" key="2">
    <source>
        <dbReference type="ARBA" id="ARBA00022475"/>
    </source>
</evidence>
<feature type="transmembrane region" description="Helical" evidence="11">
    <location>
        <begin position="274"/>
        <end position="292"/>
    </location>
</feature>
<keyword evidence="4 11" id="KW-1133">Transmembrane helix</keyword>
<feature type="transmembrane region" description="Helical" evidence="11">
    <location>
        <begin position="12"/>
        <end position="39"/>
    </location>
</feature>
<proteinExistence type="predicted"/>
<reference evidence="14" key="1">
    <citation type="submission" date="2020-12" db="UniProtKB">
        <authorList>
            <consortium name="WormBaseParasite"/>
        </authorList>
    </citation>
    <scope>IDENTIFICATION</scope>
    <source>
        <strain evidence="14">MHco3</strain>
    </source>
</reference>
<dbReference type="CDD" id="cd00637">
    <property type="entry name" value="7tm_classA_rhodopsin-like"/>
    <property type="match status" value="1"/>
</dbReference>
<name>A0A7I4Z5Y9_HAECO</name>
<dbReference type="GO" id="GO:0004930">
    <property type="term" value="F:G protein-coupled receptor activity"/>
    <property type="evidence" value="ECO:0007669"/>
    <property type="project" value="UniProtKB-KW"/>
</dbReference>
<evidence type="ECO:0000256" key="6">
    <source>
        <dbReference type="ARBA" id="ARBA00023136"/>
    </source>
</evidence>
<dbReference type="InterPro" id="IPR017452">
    <property type="entry name" value="GPCR_Rhodpsn_7TM"/>
</dbReference>
<dbReference type="AlphaFoldDB" id="A0A7I4Z5Y9"/>
<keyword evidence="7" id="KW-0675">Receptor</keyword>
<protein>
    <submittedName>
        <fullName evidence="14">G_PROTEIN_RECEP_F1_2 domain-containing protein</fullName>
    </submittedName>
</protein>